<proteinExistence type="predicted"/>
<organism evidence="1">
    <name type="scientific">Anguilla anguilla</name>
    <name type="common">European freshwater eel</name>
    <name type="synonym">Muraena anguilla</name>
    <dbReference type="NCBI Taxonomy" id="7936"/>
    <lineage>
        <taxon>Eukaryota</taxon>
        <taxon>Metazoa</taxon>
        <taxon>Chordata</taxon>
        <taxon>Craniata</taxon>
        <taxon>Vertebrata</taxon>
        <taxon>Euteleostomi</taxon>
        <taxon>Actinopterygii</taxon>
        <taxon>Neopterygii</taxon>
        <taxon>Teleostei</taxon>
        <taxon>Anguilliformes</taxon>
        <taxon>Anguillidae</taxon>
        <taxon>Anguilla</taxon>
    </lineage>
</organism>
<dbReference type="AlphaFoldDB" id="A0A0E9SMS8"/>
<protein>
    <submittedName>
        <fullName evidence="1">Uncharacterized protein</fullName>
    </submittedName>
</protein>
<sequence>MLQMVGCSFLPYAILNDCEFLKFVDLCSV</sequence>
<dbReference type="EMBL" id="GBXM01066612">
    <property type="protein sequence ID" value="JAH41965.1"/>
    <property type="molecule type" value="Transcribed_RNA"/>
</dbReference>
<reference evidence="1" key="1">
    <citation type="submission" date="2014-11" db="EMBL/GenBank/DDBJ databases">
        <authorList>
            <person name="Amaro Gonzalez C."/>
        </authorList>
    </citation>
    <scope>NUCLEOTIDE SEQUENCE</scope>
</reference>
<evidence type="ECO:0000313" key="1">
    <source>
        <dbReference type="EMBL" id="JAH41965.1"/>
    </source>
</evidence>
<name>A0A0E9SMS8_ANGAN</name>
<accession>A0A0E9SMS8</accession>
<reference evidence="1" key="2">
    <citation type="journal article" date="2015" name="Fish Shellfish Immunol.">
        <title>Early steps in the European eel (Anguilla anguilla)-Vibrio vulnificus interaction in the gills: Role of the RtxA13 toxin.</title>
        <authorList>
            <person name="Callol A."/>
            <person name="Pajuelo D."/>
            <person name="Ebbesson L."/>
            <person name="Teles M."/>
            <person name="MacKenzie S."/>
            <person name="Amaro C."/>
        </authorList>
    </citation>
    <scope>NUCLEOTIDE SEQUENCE</scope>
</reference>